<keyword evidence="2" id="KW-0808">Transferase</keyword>
<sequence>MSKTQTEIPAKIHNYNGEKGNHRVSTSAMDTTDVSTFSPIFVYGTLMAEELLSWVLTGSSENHELICSLRQPAVLTNFRRVPVKHGDYPALIPGGPSDQVDGYLISPRSASEWKKLDDFEGELYQRCQVNVLLVSDNLDGGNKCVSANVYVWAGSMDDIWQDREWDISHFRQNRLEDWLDLFDGMEMVG</sequence>
<evidence type="ECO:0000313" key="6">
    <source>
        <dbReference type="EMBL" id="WEW55968.1"/>
    </source>
</evidence>
<dbReference type="EMBL" id="CP120627">
    <property type="protein sequence ID" value="WEW55968.1"/>
    <property type="molecule type" value="Genomic_DNA"/>
</dbReference>
<feature type="domain" description="Gamma-glutamylcyclotransferase AIG2-like" evidence="5">
    <location>
        <begin position="40"/>
        <end position="165"/>
    </location>
</feature>
<dbReference type="InterPro" id="IPR045038">
    <property type="entry name" value="AIG2-like"/>
</dbReference>
<protein>
    <recommendedName>
        <fullName evidence="3">Putative gamma-glutamylcyclotransferase</fullName>
    </recommendedName>
</protein>
<dbReference type="InterPro" id="IPR009288">
    <property type="entry name" value="AIG2-like_dom"/>
</dbReference>
<dbReference type="InterPro" id="IPR013024">
    <property type="entry name" value="GGCT-like"/>
</dbReference>
<dbReference type="Gene3D" id="3.10.490.10">
    <property type="entry name" value="Gamma-glutamyl cyclotransferase-like"/>
    <property type="match status" value="1"/>
</dbReference>
<dbReference type="Proteomes" id="UP001219355">
    <property type="component" value="Chromosome 1"/>
</dbReference>
<evidence type="ECO:0000256" key="2">
    <source>
        <dbReference type="ARBA" id="ARBA00022679"/>
    </source>
</evidence>
<dbReference type="CDD" id="cd06661">
    <property type="entry name" value="GGCT_like"/>
    <property type="match status" value="1"/>
</dbReference>
<comment type="similarity">
    <text evidence="1">Belongs to the gamma-glutamylcyclotransferase family.</text>
</comment>
<reference evidence="6" key="1">
    <citation type="submission" date="2023-03" db="EMBL/GenBank/DDBJ databases">
        <title>Emydomyces testavorans Genome Sequence.</title>
        <authorList>
            <person name="Hoyer L."/>
        </authorList>
    </citation>
    <scope>NUCLEOTIDE SEQUENCE</scope>
    <source>
        <strain evidence="6">16-2883</strain>
    </source>
</reference>
<evidence type="ECO:0000256" key="3">
    <source>
        <dbReference type="ARBA" id="ARBA00030602"/>
    </source>
</evidence>
<evidence type="ECO:0000256" key="1">
    <source>
        <dbReference type="ARBA" id="ARBA00008861"/>
    </source>
</evidence>
<evidence type="ECO:0000313" key="7">
    <source>
        <dbReference type="Proteomes" id="UP001219355"/>
    </source>
</evidence>
<dbReference type="PANTHER" id="PTHR31544">
    <property type="entry name" value="AIG2-LIKE PROTEIN D"/>
    <property type="match status" value="1"/>
</dbReference>
<accession>A0AAF0DCV0</accession>
<gene>
    <name evidence="6" type="ORF">PRK78_001403</name>
</gene>
<dbReference type="SUPFAM" id="SSF110857">
    <property type="entry name" value="Gamma-glutamyl cyclotransferase-like"/>
    <property type="match status" value="1"/>
</dbReference>
<dbReference type="PANTHER" id="PTHR31544:SF2">
    <property type="entry name" value="AIG2-LIKE PROTEIN D"/>
    <property type="match status" value="1"/>
</dbReference>
<dbReference type="Pfam" id="PF06094">
    <property type="entry name" value="GGACT"/>
    <property type="match status" value="1"/>
</dbReference>
<dbReference type="AlphaFoldDB" id="A0AAF0DCV0"/>
<dbReference type="GO" id="GO:0016740">
    <property type="term" value="F:transferase activity"/>
    <property type="evidence" value="ECO:0007669"/>
    <property type="project" value="UniProtKB-KW"/>
</dbReference>
<evidence type="ECO:0000256" key="4">
    <source>
        <dbReference type="SAM" id="MobiDB-lite"/>
    </source>
</evidence>
<feature type="region of interest" description="Disordered" evidence="4">
    <location>
        <begin position="1"/>
        <end position="23"/>
    </location>
</feature>
<evidence type="ECO:0000259" key="5">
    <source>
        <dbReference type="Pfam" id="PF06094"/>
    </source>
</evidence>
<keyword evidence="7" id="KW-1185">Reference proteome</keyword>
<name>A0AAF0DCV0_9EURO</name>
<dbReference type="InterPro" id="IPR036568">
    <property type="entry name" value="GGCT-like_sf"/>
</dbReference>
<proteinExistence type="inferred from homology"/>
<organism evidence="6 7">
    <name type="scientific">Emydomyces testavorans</name>
    <dbReference type="NCBI Taxonomy" id="2070801"/>
    <lineage>
        <taxon>Eukaryota</taxon>
        <taxon>Fungi</taxon>
        <taxon>Dikarya</taxon>
        <taxon>Ascomycota</taxon>
        <taxon>Pezizomycotina</taxon>
        <taxon>Eurotiomycetes</taxon>
        <taxon>Eurotiomycetidae</taxon>
        <taxon>Onygenales</taxon>
        <taxon>Nannizziopsiaceae</taxon>
        <taxon>Emydomyces</taxon>
    </lineage>
</organism>